<dbReference type="EMBL" id="PCXQ01000004">
    <property type="protein sequence ID" value="PJE50984.1"/>
    <property type="molecule type" value="Genomic_DNA"/>
</dbReference>
<dbReference type="InterPro" id="IPR025642">
    <property type="entry name" value="DUF4342"/>
</dbReference>
<gene>
    <name evidence="3" type="ORF">COV29_01750</name>
</gene>
<feature type="domain" description="DUF4342" evidence="2">
    <location>
        <begin position="4"/>
        <end position="80"/>
    </location>
</feature>
<proteinExistence type="predicted"/>
<feature type="transmembrane region" description="Helical" evidence="1">
    <location>
        <begin position="46"/>
        <end position="71"/>
    </location>
</feature>
<dbReference type="Pfam" id="PF14242">
    <property type="entry name" value="DUF4342"/>
    <property type="match status" value="1"/>
</dbReference>
<name>A0A2J0Q7I7_9BACT</name>
<evidence type="ECO:0000259" key="2">
    <source>
        <dbReference type="Pfam" id="PF14242"/>
    </source>
</evidence>
<dbReference type="AlphaFoldDB" id="A0A2J0Q7I7"/>
<keyword evidence="1" id="KW-0812">Transmembrane</keyword>
<evidence type="ECO:0000313" key="3">
    <source>
        <dbReference type="EMBL" id="PJE50984.1"/>
    </source>
</evidence>
<evidence type="ECO:0000313" key="4">
    <source>
        <dbReference type="Proteomes" id="UP000228496"/>
    </source>
</evidence>
<organism evidence="3 4">
    <name type="scientific">Candidatus Yanofskybacteria bacterium CG10_big_fil_rev_8_21_14_0_10_36_16</name>
    <dbReference type="NCBI Taxonomy" id="1975096"/>
    <lineage>
        <taxon>Bacteria</taxon>
        <taxon>Candidatus Yanofskyibacteriota</taxon>
    </lineage>
</organism>
<comment type="caution">
    <text evidence="3">The sequence shown here is derived from an EMBL/GenBank/DDBJ whole genome shotgun (WGS) entry which is preliminary data.</text>
</comment>
<keyword evidence="1" id="KW-1133">Transmembrane helix</keyword>
<sequence>MEEKIIKEEIKVASESIVKKVKELVHEGNVRKIIIKKESGESLLEIPLTLAVVGVVLAPVLAAVGALAALATDYILVIERKAE</sequence>
<reference evidence="3 4" key="1">
    <citation type="submission" date="2017-09" db="EMBL/GenBank/DDBJ databases">
        <title>Depth-based differentiation of microbial function through sediment-hosted aquifers and enrichment of novel symbionts in the deep terrestrial subsurface.</title>
        <authorList>
            <person name="Probst A.J."/>
            <person name="Ladd B."/>
            <person name="Jarett J.K."/>
            <person name="Geller-Mcgrath D.E."/>
            <person name="Sieber C.M."/>
            <person name="Emerson J.B."/>
            <person name="Anantharaman K."/>
            <person name="Thomas B.C."/>
            <person name="Malmstrom R."/>
            <person name="Stieglmeier M."/>
            <person name="Klingl A."/>
            <person name="Woyke T."/>
            <person name="Ryan C.M."/>
            <person name="Banfield J.F."/>
        </authorList>
    </citation>
    <scope>NUCLEOTIDE SEQUENCE [LARGE SCALE GENOMIC DNA]</scope>
    <source>
        <strain evidence="3">CG10_big_fil_rev_8_21_14_0_10_36_16</strain>
    </source>
</reference>
<dbReference type="Proteomes" id="UP000228496">
    <property type="component" value="Unassembled WGS sequence"/>
</dbReference>
<evidence type="ECO:0000256" key="1">
    <source>
        <dbReference type="SAM" id="Phobius"/>
    </source>
</evidence>
<keyword evidence="1" id="KW-0472">Membrane</keyword>
<accession>A0A2J0Q7I7</accession>
<protein>
    <recommendedName>
        <fullName evidence="2">DUF4342 domain-containing protein</fullName>
    </recommendedName>
</protein>